<accession>A0AA97IYY5</accession>
<evidence type="ECO:0000313" key="19">
    <source>
        <dbReference type="RefSeq" id="XP_054828238.1"/>
    </source>
</evidence>
<dbReference type="GO" id="GO:0003723">
    <property type="term" value="F:RNA binding"/>
    <property type="evidence" value="ECO:0007669"/>
    <property type="project" value="UniProtKB-KW"/>
</dbReference>
<dbReference type="InterPro" id="IPR043502">
    <property type="entry name" value="DNA/RNA_pol_sf"/>
</dbReference>
<dbReference type="AlphaFoldDB" id="A0AA97IYY5"/>
<protein>
    <recommendedName>
        <fullName evidence="3">Gag-Pol polyprotein</fullName>
        <ecNumber evidence="2">3.1.26.4</ecNumber>
    </recommendedName>
</protein>
<dbReference type="GO" id="GO:0004523">
    <property type="term" value="F:RNA-DNA hybrid ribonuclease activity"/>
    <property type="evidence" value="ECO:0007669"/>
    <property type="project" value="UniProtKB-EC"/>
</dbReference>
<evidence type="ECO:0000259" key="15">
    <source>
        <dbReference type="PROSITE" id="PS50878"/>
    </source>
</evidence>
<evidence type="ECO:0000259" key="16">
    <source>
        <dbReference type="PROSITE" id="PS50879"/>
    </source>
</evidence>
<dbReference type="Pfam" id="PF00078">
    <property type="entry name" value="RVT_1"/>
    <property type="match status" value="1"/>
</dbReference>
<evidence type="ECO:0000256" key="10">
    <source>
        <dbReference type="ARBA" id="ARBA00022884"/>
    </source>
</evidence>
<keyword evidence="13" id="KW-0233">DNA recombination</keyword>
<evidence type="ECO:0000256" key="3">
    <source>
        <dbReference type="ARBA" id="ARBA00018735"/>
    </source>
</evidence>
<dbReference type="PANTHER" id="PTHR33064:SF36">
    <property type="entry name" value="CCHC-TYPE DOMAIN-CONTAINING PROTEIN"/>
    <property type="match status" value="1"/>
</dbReference>
<dbReference type="Proteomes" id="UP001190640">
    <property type="component" value="Chromosome 1"/>
</dbReference>
<evidence type="ECO:0000256" key="11">
    <source>
        <dbReference type="ARBA" id="ARBA00022908"/>
    </source>
</evidence>
<keyword evidence="7" id="KW-0255">Endonuclease</keyword>
<keyword evidence="4" id="KW-0808">Transferase</keyword>
<dbReference type="Pfam" id="PF18697">
    <property type="entry name" value="MLVIN_C"/>
    <property type="match status" value="1"/>
</dbReference>
<reference evidence="19" key="1">
    <citation type="submission" date="2025-08" db="UniProtKB">
        <authorList>
            <consortium name="RefSeq"/>
        </authorList>
    </citation>
    <scope>IDENTIFICATION</scope>
    <source>
        <tissue evidence="19">Blood</tissue>
    </source>
</reference>
<gene>
    <name evidence="19" type="primary">LOC129324843</name>
</gene>
<dbReference type="InterPro" id="IPR002156">
    <property type="entry name" value="RNaseH_domain"/>
</dbReference>
<dbReference type="Gene3D" id="3.30.70.270">
    <property type="match status" value="2"/>
</dbReference>
<dbReference type="Gene3D" id="3.10.20.370">
    <property type="match status" value="1"/>
</dbReference>
<dbReference type="InterPro" id="IPR041588">
    <property type="entry name" value="Integrase_H2C2"/>
</dbReference>
<organism evidence="18 19">
    <name type="scientific">Eublepharis macularius</name>
    <name type="common">Leopard gecko</name>
    <name type="synonym">Cyrtodactylus macularius</name>
    <dbReference type="NCBI Taxonomy" id="481883"/>
    <lineage>
        <taxon>Eukaryota</taxon>
        <taxon>Metazoa</taxon>
        <taxon>Chordata</taxon>
        <taxon>Craniata</taxon>
        <taxon>Vertebrata</taxon>
        <taxon>Euteleostomi</taxon>
        <taxon>Lepidosauria</taxon>
        <taxon>Squamata</taxon>
        <taxon>Bifurcata</taxon>
        <taxon>Gekkota</taxon>
        <taxon>Eublepharidae</taxon>
        <taxon>Eublepharinae</taxon>
        <taxon>Eublepharis</taxon>
    </lineage>
</organism>
<dbReference type="EC" id="3.1.26.4" evidence="2"/>
<dbReference type="SUPFAM" id="SSF50630">
    <property type="entry name" value="Acid proteases"/>
    <property type="match status" value="1"/>
</dbReference>
<keyword evidence="5" id="KW-0548">Nucleotidyltransferase</keyword>
<dbReference type="InterPro" id="IPR000477">
    <property type="entry name" value="RT_dom"/>
</dbReference>
<dbReference type="PROSITE" id="PS50879">
    <property type="entry name" value="RNASE_H_1"/>
    <property type="match status" value="1"/>
</dbReference>
<dbReference type="PANTHER" id="PTHR33064">
    <property type="entry name" value="POL PROTEIN"/>
    <property type="match status" value="1"/>
</dbReference>
<dbReference type="Pfam" id="PF00665">
    <property type="entry name" value="rve"/>
    <property type="match status" value="1"/>
</dbReference>
<sequence>MVGGTAIPFLVDSGATHSTVPQPPKGTRATKKQVHIVGVDGKRVSQSFLTSCDFEVCGTQLHHEFLLTPTCPIALLGRDVLCKLQATLEFSDKGVKLTVPKGNGSTYLMALMEQKPNTLSKHLPECMLAEVDESVWAEEGSPGLVLEAIPASITVKPGKGPIRIRQYPLSMEGRRGLQPVITQLLKEGRIEPCQSPWNSPILAVPKGMEKKKWRLVQDLRAINAVVNTRHSVVPNPYNILATIPGDHEWFTALDLKDAFFSIPVHPDSRELFAFEWEDPDTGRKAQYTWTVLPQGFVDSPTLFSQELGRTLSKWKGPEGTSLLQYIDDLLISGNTEQVVEEATISLLNFLGTNGYRVAKEKAQLVTREVRYLGYLISHGQRQLDPGRKEAICRIPCPQTKRQLRAFLGMAGFCRVWIPGFGQLTKPLHAKCQESEPDSLQWEQDEITAFEQVKKVLMEAPALGLPDLQKSFHLFVHEMRGVMSAVLTQKLGPDLRPVAYFSRQLDTVAQGWPTCVRAVAATAMAVEEARKFTLENPMHVYCPHMVCSLLQQRGSKWLTSARMAKYEALLFGREDLTFESCNRLNPATLLPDELESSNMHECLEVVDSLTMARADLLDTPLDNPDMEIFIDGSSRVIEGKRKTGYAVTTLHELLEAEPLPSTWSAQAAELYALRRALILGRGQRVTIYTDSKYAFGVCHAHGALWKERGFLTANGDRIAHSELVLELLEALLFPKQVAIVHVKAHQRGKTPEVCGNNMADEAAKQAALKPLGNLQLALIPSFRLPPSPQYTKQEEQEAITQGASKNEKGWWMYCGGKILVPHAMLRKLLWDYHQSTHNSGRKMVEALTRHITAVGLHQTAEQIVQACPTCQRVNAKTSRIPRPGARTWVNRPFQSIQVDFTELPRQGRYRYLLVLVDKLTGWPEAFPCASPTAKQVAKVLLHHIIPRFGTPEVINSDRGTHFVNQIIQQVSLALGISWDLHTAWRPQASGQVERLNRSLKTCLTKICMDTKLHWPEALPIALTRLRATPKGKLGLSPFELLYGMPYPIFPKGGVLDFEIGDIQMKEHVIALQSVLHSLHRAALVEQPLPYDSPVHSFLPGDWVYVKKWKHSPLTADWEGPKQVLLTSHSSAKVEGHDPWIHHTRLKKASAPEILDEAELPVSWTVNPISDLKFLFRKVPR</sequence>
<keyword evidence="8" id="KW-0378">Hydrolase</keyword>
<dbReference type="InterPro" id="IPR021109">
    <property type="entry name" value="Peptidase_aspartic_dom_sf"/>
</dbReference>
<dbReference type="InterPro" id="IPR051320">
    <property type="entry name" value="Viral_Replic_Matur_Polypro"/>
</dbReference>
<dbReference type="Gene3D" id="1.10.340.70">
    <property type="match status" value="1"/>
</dbReference>
<dbReference type="InterPro" id="IPR012337">
    <property type="entry name" value="RNaseH-like_sf"/>
</dbReference>
<evidence type="ECO:0000256" key="9">
    <source>
        <dbReference type="ARBA" id="ARBA00022842"/>
    </source>
</evidence>
<feature type="domain" description="Peptidase A2" evidence="14">
    <location>
        <begin position="7"/>
        <end position="80"/>
    </location>
</feature>
<dbReference type="GeneID" id="129324843"/>
<dbReference type="CDD" id="cd09273">
    <property type="entry name" value="RNase_HI_RT_Bel"/>
    <property type="match status" value="1"/>
</dbReference>
<keyword evidence="6" id="KW-0540">Nuclease</keyword>
<dbReference type="InterPro" id="IPR018061">
    <property type="entry name" value="Retropepsins"/>
</dbReference>
<dbReference type="PROSITE" id="PS50878">
    <property type="entry name" value="RT_POL"/>
    <property type="match status" value="1"/>
</dbReference>
<dbReference type="SUPFAM" id="SSF53098">
    <property type="entry name" value="Ribonuclease H-like"/>
    <property type="match status" value="2"/>
</dbReference>
<dbReference type="GO" id="GO:0006508">
    <property type="term" value="P:proteolysis"/>
    <property type="evidence" value="ECO:0007669"/>
    <property type="project" value="InterPro"/>
</dbReference>
<dbReference type="InterPro" id="IPR040643">
    <property type="entry name" value="MLVIN_C"/>
</dbReference>
<dbReference type="GO" id="GO:0015074">
    <property type="term" value="P:DNA integration"/>
    <property type="evidence" value="ECO:0007669"/>
    <property type="project" value="UniProtKB-KW"/>
</dbReference>
<dbReference type="PROSITE" id="PS50175">
    <property type="entry name" value="ASP_PROT_RETROV"/>
    <property type="match status" value="1"/>
</dbReference>
<keyword evidence="18" id="KW-1185">Reference proteome</keyword>
<dbReference type="Pfam" id="PF17919">
    <property type="entry name" value="RT_RNaseH_2"/>
    <property type="match status" value="1"/>
</dbReference>
<keyword evidence="11" id="KW-0229">DNA integration</keyword>
<evidence type="ECO:0000256" key="2">
    <source>
        <dbReference type="ARBA" id="ARBA00012180"/>
    </source>
</evidence>
<evidence type="ECO:0000256" key="4">
    <source>
        <dbReference type="ARBA" id="ARBA00022679"/>
    </source>
</evidence>
<dbReference type="PROSITE" id="PS00141">
    <property type="entry name" value="ASP_PROTEASE"/>
    <property type="match status" value="1"/>
</dbReference>
<evidence type="ECO:0000256" key="12">
    <source>
        <dbReference type="ARBA" id="ARBA00022918"/>
    </source>
</evidence>
<feature type="domain" description="Integrase catalytic" evidence="17">
    <location>
        <begin position="887"/>
        <end position="1044"/>
    </location>
</feature>
<evidence type="ECO:0000313" key="18">
    <source>
        <dbReference type="Proteomes" id="UP001190640"/>
    </source>
</evidence>
<evidence type="ECO:0000259" key="14">
    <source>
        <dbReference type="PROSITE" id="PS50175"/>
    </source>
</evidence>
<dbReference type="Pfam" id="PF00075">
    <property type="entry name" value="RNase_H"/>
    <property type="match status" value="1"/>
</dbReference>
<dbReference type="Gene3D" id="2.40.70.10">
    <property type="entry name" value="Acid Proteases"/>
    <property type="match status" value="1"/>
</dbReference>
<keyword evidence="9" id="KW-0460">Magnesium</keyword>
<dbReference type="GO" id="GO:0006310">
    <property type="term" value="P:DNA recombination"/>
    <property type="evidence" value="ECO:0007669"/>
    <property type="project" value="UniProtKB-KW"/>
</dbReference>
<comment type="similarity">
    <text evidence="1">Belongs to the beta type-B retroviral polymerase family. HERV class-II K(HML-2) pol subfamily.</text>
</comment>
<dbReference type="Pfam" id="PF00077">
    <property type="entry name" value="RVP"/>
    <property type="match status" value="1"/>
</dbReference>
<name>A0AA97IYY5_EUBMA</name>
<dbReference type="RefSeq" id="XP_054828238.1">
    <property type="nucleotide sequence ID" value="XM_054972263.1"/>
</dbReference>
<dbReference type="PROSITE" id="PS50994">
    <property type="entry name" value="INTEGRASE"/>
    <property type="match status" value="1"/>
</dbReference>
<dbReference type="SUPFAM" id="SSF56672">
    <property type="entry name" value="DNA/RNA polymerases"/>
    <property type="match status" value="1"/>
</dbReference>
<evidence type="ECO:0000259" key="17">
    <source>
        <dbReference type="PROSITE" id="PS50994"/>
    </source>
</evidence>
<dbReference type="InterPro" id="IPR036397">
    <property type="entry name" value="RNaseH_sf"/>
</dbReference>
<dbReference type="Gene3D" id="3.30.420.10">
    <property type="entry name" value="Ribonuclease H-like superfamily/Ribonuclease H"/>
    <property type="match status" value="2"/>
</dbReference>
<feature type="domain" description="RNase H type-1" evidence="16">
    <location>
        <begin position="621"/>
        <end position="767"/>
    </location>
</feature>
<dbReference type="InterPro" id="IPR001584">
    <property type="entry name" value="Integrase_cat-core"/>
</dbReference>
<dbReference type="GO" id="GO:0003964">
    <property type="term" value="F:RNA-directed DNA polymerase activity"/>
    <property type="evidence" value="ECO:0007669"/>
    <property type="project" value="UniProtKB-KW"/>
</dbReference>
<dbReference type="InterPro" id="IPR001969">
    <property type="entry name" value="Aspartic_peptidase_AS"/>
</dbReference>
<dbReference type="InterPro" id="IPR041577">
    <property type="entry name" value="RT_RNaseH_2"/>
</dbReference>
<keyword evidence="10" id="KW-0694">RNA-binding</keyword>
<dbReference type="InterPro" id="IPR043128">
    <property type="entry name" value="Rev_trsase/Diguanyl_cyclase"/>
</dbReference>
<evidence type="ECO:0000256" key="5">
    <source>
        <dbReference type="ARBA" id="ARBA00022695"/>
    </source>
</evidence>
<evidence type="ECO:0000256" key="13">
    <source>
        <dbReference type="ARBA" id="ARBA00023172"/>
    </source>
</evidence>
<keyword evidence="12" id="KW-0695">RNA-directed DNA polymerase</keyword>
<evidence type="ECO:0000256" key="7">
    <source>
        <dbReference type="ARBA" id="ARBA00022759"/>
    </source>
</evidence>
<dbReference type="GO" id="GO:0004190">
    <property type="term" value="F:aspartic-type endopeptidase activity"/>
    <property type="evidence" value="ECO:0007669"/>
    <property type="project" value="InterPro"/>
</dbReference>
<dbReference type="KEGG" id="emc:129324843"/>
<dbReference type="InterPro" id="IPR001995">
    <property type="entry name" value="Peptidase_A2_cat"/>
</dbReference>
<evidence type="ECO:0000256" key="8">
    <source>
        <dbReference type="ARBA" id="ARBA00022801"/>
    </source>
</evidence>
<dbReference type="Pfam" id="PF17921">
    <property type="entry name" value="Integrase_H2C2"/>
    <property type="match status" value="1"/>
</dbReference>
<evidence type="ECO:0000256" key="1">
    <source>
        <dbReference type="ARBA" id="ARBA00010879"/>
    </source>
</evidence>
<evidence type="ECO:0000256" key="6">
    <source>
        <dbReference type="ARBA" id="ARBA00022722"/>
    </source>
</evidence>
<dbReference type="Gene3D" id="3.10.10.10">
    <property type="entry name" value="HIV Type 1 Reverse Transcriptase, subunit A, domain 1"/>
    <property type="match status" value="1"/>
</dbReference>
<proteinExistence type="inferred from homology"/>
<feature type="domain" description="Reverse transcriptase" evidence="15">
    <location>
        <begin position="185"/>
        <end position="376"/>
    </location>
</feature>
<dbReference type="Gene3D" id="2.30.30.850">
    <property type="match status" value="1"/>
</dbReference>